<comment type="caution">
    <text evidence="1">The sequence shown here is derived from an EMBL/GenBank/DDBJ whole genome shotgun (WGS) entry which is preliminary data.</text>
</comment>
<reference evidence="1 2" key="1">
    <citation type="submission" date="2018-05" db="EMBL/GenBank/DDBJ databases">
        <title>Mucilaginibacter hurinus sp. nov., isolated from briquette warehouse soil.</title>
        <authorList>
            <person name="Choi L."/>
        </authorList>
    </citation>
    <scope>NUCLEOTIDE SEQUENCE [LARGE SCALE GENOMIC DNA]</scope>
    <source>
        <strain evidence="1 2">ZR32</strain>
    </source>
</reference>
<sequence>MITTDDLGYFNTQFNELGLTPIELASRLKTWGDHRSYDAIIRSIQRMLSGDTGVSGEIKVIVNMLTYLQHLEDEQNTALQWIQMPSGSYTGKAGDFMLTLTPQSKGRWLISIVHQPSGYSHPWPSWQNDLDSAKRKALFCLGDARRHIFEWQRDERLRST</sequence>
<gene>
    <name evidence="1" type="ORF">DJ568_02860</name>
</gene>
<protein>
    <submittedName>
        <fullName evidence="1">Uncharacterized protein</fullName>
    </submittedName>
</protein>
<organism evidence="1 2">
    <name type="scientific">Mucilaginibacter hurinus</name>
    <dbReference type="NCBI Taxonomy" id="2201324"/>
    <lineage>
        <taxon>Bacteria</taxon>
        <taxon>Pseudomonadati</taxon>
        <taxon>Bacteroidota</taxon>
        <taxon>Sphingobacteriia</taxon>
        <taxon>Sphingobacteriales</taxon>
        <taxon>Sphingobacteriaceae</taxon>
        <taxon>Mucilaginibacter</taxon>
    </lineage>
</organism>
<name>A0A367GVI6_9SPHI</name>
<accession>A0A367GVI6</accession>
<dbReference type="Proteomes" id="UP000253209">
    <property type="component" value="Unassembled WGS sequence"/>
</dbReference>
<evidence type="ECO:0000313" key="2">
    <source>
        <dbReference type="Proteomes" id="UP000253209"/>
    </source>
</evidence>
<keyword evidence="2" id="KW-1185">Reference proteome</keyword>
<dbReference type="AlphaFoldDB" id="A0A367GVI6"/>
<dbReference type="EMBL" id="QGDC01000001">
    <property type="protein sequence ID" value="RCH56811.1"/>
    <property type="molecule type" value="Genomic_DNA"/>
</dbReference>
<proteinExistence type="predicted"/>
<evidence type="ECO:0000313" key="1">
    <source>
        <dbReference type="EMBL" id="RCH56811.1"/>
    </source>
</evidence>